<comment type="caution">
    <text evidence="2">The sequence shown here is derived from an EMBL/GenBank/DDBJ whole genome shotgun (WGS) entry which is preliminary data.</text>
</comment>
<dbReference type="EMBL" id="JBHTAJ010000092">
    <property type="protein sequence ID" value="MFC7184206.1"/>
    <property type="molecule type" value="Genomic_DNA"/>
</dbReference>
<name>A0ABW2G3U3_9ACTN</name>
<evidence type="ECO:0000313" key="2">
    <source>
        <dbReference type="EMBL" id="MFC7184206.1"/>
    </source>
</evidence>
<dbReference type="Proteomes" id="UP001596435">
    <property type="component" value="Unassembled WGS sequence"/>
</dbReference>
<dbReference type="RefSeq" id="WP_345704050.1">
    <property type="nucleotide sequence ID" value="NZ_BAABKV010000001.1"/>
</dbReference>
<accession>A0ABW2G3U3</accession>
<feature type="region of interest" description="Disordered" evidence="1">
    <location>
        <begin position="47"/>
        <end position="82"/>
    </location>
</feature>
<protein>
    <submittedName>
        <fullName evidence="2">Uncharacterized protein</fullName>
    </submittedName>
</protein>
<keyword evidence="3" id="KW-1185">Reference proteome</keyword>
<sequence>MSHRTSADHPVRRGHDPGDHLRRVAAAQMELMAEDVRRLALALHELSRREGTRRPSGPMVGPVGAVPPPVAAPDSRPDPAAA</sequence>
<organism evidence="2 3">
    <name type="scientific">Kitasatospora paranensis</name>
    <dbReference type="NCBI Taxonomy" id="258053"/>
    <lineage>
        <taxon>Bacteria</taxon>
        <taxon>Bacillati</taxon>
        <taxon>Actinomycetota</taxon>
        <taxon>Actinomycetes</taxon>
        <taxon>Kitasatosporales</taxon>
        <taxon>Streptomycetaceae</taxon>
        <taxon>Kitasatospora</taxon>
    </lineage>
</organism>
<proteinExistence type="predicted"/>
<feature type="compositionally biased region" description="Low complexity" evidence="1">
    <location>
        <begin position="55"/>
        <end position="64"/>
    </location>
</feature>
<feature type="compositionally biased region" description="Low complexity" evidence="1">
    <location>
        <begin position="72"/>
        <end position="82"/>
    </location>
</feature>
<reference evidence="3" key="1">
    <citation type="journal article" date="2019" name="Int. J. Syst. Evol. Microbiol.">
        <title>The Global Catalogue of Microorganisms (GCM) 10K type strain sequencing project: providing services to taxonomists for standard genome sequencing and annotation.</title>
        <authorList>
            <consortium name="The Broad Institute Genomics Platform"/>
            <consortium name="The Broad Institute Genome Sequencing Center for Infectious Disease"/>
            <person name="Wu L."/>
            <person name="Ma J."/>
        </authorList>
    </citation>
    <scope>NUCLEOTIDE SEQUENCE [LARGE SCALE GENOMIC DNA]</scope>
    <source>
        <strain evidence="3">CGMCC 1.12859</strain>
    </source>
</reference>
<evidence type="ECO:0000256" key="1">
    <source>
        <dbReference type="SAM" id="MobiDB-lite"/>
    </source>
</evidence>
<feature type="region of interest" description="Disordered" evidence="1">
    <location>
        <begin position="1"/>
        <end position="20"/>
    </location>
</feature>
<evidence type="ECO:0000313" key="3">
    <source>
        <dbReference type="Proteomes" id="UP001596435"/>
    </source>
</evidence>
<gene>
    <name evidence="2" type="ORF">ACFQMG_32115</name>
</gene>